<evidence type="ECO:0000259" key="12">
    <source>
        <dbReference type="Pfam" id="PF00155"/>
    </source>
</evidence>
<keyword evidence="7 11" id="KW-0808">Transferase</keyword>
<dbReference type="RefSeq" id="WP_132703369.1">
    <property type="nucleotide sequence ID" value="NZ_SLZR01000019.1"/>
</dbReference>
<comment type="catalytic activity">
    <reaction evidence="10 11">
        <text>L-histidinol phosphate + 2-oxoglutarate = 3-(imidazol-4-yl)-2-oxopropyl phosphate + L-glutamate</text>
        <dbReference type="Rhea" id="RHEA:23744"/>
        <dbReference type="ChEBI" id="CHEBI:16810"/>
        <dbReference type="ChEBI" id="CHEBI:29985"/>
        <dbReference type="ChEBI" id="CHEBI:57766"/>
        <dbReference type="ChEBI" id="CHEBI:57980"/>
        <dbReference type="EC" id="2.6.1.9"/>
    </reaction>
</comment>
<evidence type="ECO:0000256" key="4">
    <source>
        <dbReference type="ARBA" id="ARBA00011738"/>
    </source>
</evidence>
<proteinExistence type="inferred from homology"/>
<evidence type="ECO:0000256" key="1">
    <source>
        <dbReference type="ARBA" id="ARBA00001933"/>
    </source>
</evidence>
<dbReference type="Gene3D" id="3.40.640.10">
    <property type="entry name" value="Type I PLP-dependent aspartate aminotransferase-like (Major domain)"/>
    <property type="match status" value="1"/>
</dbReference>
<protein>
    <recommendedName>
        <fullName evidence="11">Histidinol-phosphate aminotransferase</fullName>
        <ecNumber evidence="11">2.6.1.9</ecNumber>
    </recommendedName>
    <alternativeName>
        <fullName evidence="11">Imidazole acetol-phosphate transaminase</fullName>
    </alternativeName>
</protein>
<dbReference type="UniPathway" id="UPA00031">
    <property type="reaction ID" value="UER00012"/>
</dbReference>
<keyword evidence="5 11" id="KW-0032">Aminotransferase</keyword>
<dbReference type="EC" id="2.6.1.9" evidence="11"/>
<dbReference type="PANTHER" id="PTHR42885:SF2">
    <property type="entry name" value="HISTIDINOL-PHOSPHATE AMINOTRANSFERASE"/>
    <property type="match status" value="1"/>
</dbReference>
<dbReference type="Pfam" id="PF00155">
    <property type="entry name" value="Aminotran_1_2"/>
    <property type="match status" value="1"/>
</dbReference>
<name>A0A4R3HY88_9GAMM</name>
<comment type="subunit">
    <text evidence="4 11">Homodimer.</text>
</comment>
<dbReference type="CDD" id="cd00609">
    <property type="entry name" value="AAT_like"/>
    <property type="match status" value="1"/>
</dbReference>
<dbReference type="SUPFAM" id="SSF53383">
    <property type="entry name" value="PLP-dependent transferases"/>
    <property type="match status" value="1"/>
</dbReference>
<dbReference type="InterPro" id="IPR004839">
    <property type="entry name" value="Aminotransferase_I/II_large"/>
</dbReference>
<evidence type="ECO:0000256" key="8">
    <source>
        <dbReference type="ARBA" id="ARBA00022898"/>
    </source>
</evidence>
<evidence type="ECO:0000256" key="7">
    <source>
        <dbReference type="ARBA" id="ARBA00022679"/>
    </source>
</evidence>
<dbReference type="GO" id="GO:0030170">
    <property type="term" value="F:pyridoxal phosphate binding"/>
    <property type="evidence" value="ECO:0007669"/>
    <property type="project" value="InterPro"/>
</dbReference>
<reference evidence="13 14" key="1">
    <citation type="submission" date="2019-03" db="EMBL/GenBank/DDBJ databases">
        <title>Genomic Encyclopedia of Archaeal and Bacterial Type Strains, Phase II (KMG-II): from individual species to whole genera.</title>
        <authorList>
            <person name="Goeker M."/>
        </authorList>
    </citation>
    <scope>NUCLEOTIDE SEQUENCE [LARGE SCALE GENOMIC DNA]</scope>
    <source>
        <strain evidence="13 14">DSM 15388</strain>
    </source>
</reference>
<evidence type="ECO:0000256" key="10">
    <source>
        <dbReference type="ARBA" id="ARBA00047481"/>
    </source>
</evidence>
<dbReference type="GO" id="GO:0000105">
    <property type="term" value="P:L-histidine biosynthetic process"/>
    <property type="evidence" value="ECO:0007669"/>
    <property type="project" value="UniProtKB-UniRule"/>
</dbReference>
<dbReference type="OrthoDB" id="9809616at2"/>
<evidence type="ECO:0000256" key="5">
    <source>
        <dbReference type="ARBA" id="ARBA00022576"/>
    </source>
</evidence>
<evidence type="ECO:0000256" key="9">
    <source>
        <dbReference type="ARBA" id="ARBA00023102"/>
    </source>
</evidence>
<keyword evidence="9 11" id="KW-0368">Histidine biosynthesis</keyword>
<evidence type="ECO:0000313" key="14">
    <source>
        <dbReference type="Proteomes" id="UP000295793"/>
    </source>
</evidence>
<dbReference type="AlphaFoldDB" id="A0A4R3HY88"/>
<feature type="modified residue" description="N6-(pyridoxal phosphate)lysine" evidence="11">
    <location>
        <position position="224"/>
    </location>
</feature>
<dbReference type="HAMAP" id="MF_01023">
    <property type="entry name" value="HisC_aminotrans_2"/>
    <property type="match status" value="1"/>
</dbReference>
<dbReference type="InterPro" id="IPR015421">
    <property type="entry name" value="PyrdxlP-dep_Trfase_major"/>
</dbReference>
<comment type="pathway">
    <text evidence="2 11">Amino-acid biosynthesis; L-histidine biosynthesis; L-histidine from 5-phospho-alpha-D-ribose 1-diphosphate: step 7/9.</text>
</comment>
<dbReference type="Proteomes" id="UP000295793">
    <property type="component" value="Unassembled WGS sequence"/>
</dbReference>
<sequence length="367" mass="40923">MTDFRDRLETAVQRWVSSDIRKLKAYQVPDSSGMIKLDAMENPYVWPQALQEQWLQELSSAQINRYPDADASALKEHIFSVMDVPEGVEVVLGNGSDELIQLIAMAVNGAGRKIMAPEPSFVMYQMVAKFLGMDYVGISLDSDFEIDLEAMLRKIEIENPAVIFLAQPNNPTGNLWGDEKLRRILEAANGLVVIDEAYTPFADADYLGWLDHYPNLLIMRTFSKVGLAGLRLGLLFGHSQWISEINKLRLPYNINVLTQKSTAFALEHYDVLLEQAQEIVRQRDGLVSGLKAIDGLTVYPSAANFVLVRLTKGSAGDVHEALKSHNILIKKLDGAHPLLENCLRINVSTGEENRLLIEALSQVMSGL</sequence>
<comment type="similarity">
    <text evidence="3 11">Belongs to the class-II pyridoxal-phosphate-dependent aminotransferase family. Histidinol-phosphate aminotransferase subfamily.</text>
</comment>
<comment type="cofactor">
    <cofactor evidence="1 11">
        <name>pyridoxal 5'-phosphate</name>
        <dbReference type="ChEBI" id="CHEBI:597326"/>
    </cofactor>
</comment>
<dbReference type="NCBIfam" id="TIGR01141">
    <property type="entry name" value="hisC"/>
    <property type="match status" value="1"/>
</dbReference>
<dbReference type="InterPro" id="IPR005861">
    <property type="entry name" value="HisP_aminotrans"/>
</dbReference>
<keyword evidence="6 11" id="KW-0028">Amino-acid biosynthesis</keyword>
<keyword evidence="8 11" id="KW-0663">Pyridoxal phosphate</keyword>
<dbReference type="GO" id="GO:0004400">
    <property type="term" value="F:histidinol-phosphate transaminase activity"/>
    <property type="evidence" value="ECO:0007669"/>
    <property type="project" value="UniProtKB-UniRule"/>
</dbReference>
<gene>
    <name evidence="11" type="primary">hisC</name>
    <name evidence="13" type="ORF">BCF53_11955</name>
</gene>
<feature type="domain" description="Aminotransferase class I/classII large" evidence="12">
    <location>
        <begin position="34"/>
        <end position="360"/>
    </location>
</feature>
<evidence type="ECO:0000256" key="6">
    <source>
        <dbReference type="ARBA" id="ARBA00022605"/>
    </source>
</evidence>
<dbReference type="Gene3D" id="3.90.1150.10">
    <property type="entry name" value="Aspartate Aminotransferase, domain 1"/>
    <property type="match status" value="1"/>
</dbReference>
<organism evidence="13 14">
    <name type="scientific">Reinekea marinisedimentorum</name>
    <dbReference type="NCBI Taxonomy" id="230495"/>
    <lineage>
        <taxon>Bacteria</taxon>
        <taxon>Pseudomonadati</taxon>
        <taxon>Pseudomonadota</taxon>
        <taxon>Gammaproteobacteria</taxon>
        <taxon>Oceanospirillales</taxon>
        <taxon>Saccharospirillaceae</taxon>
        <taxon>Reinekea</taxon>
    </lineage>
</organism>
<evidence type="ECO:0000256" key="11">
    <source>
        <dbReference type="HAMAP-Rule" id="MF_01023"/>
    </source>
</evidence>
<evidence type="ECO:0000256" key="3">
    <source>
        <dbReference type="ARBA" id="ARBA00007970"/>
    </source>
</evidence>
<comment type="caution">
    <text evidence="13">The sequence shown here is derived from an EMBL/GenBank/DDBJ whole genome shotgun (WGS) entry which is preliminary data.</text>
</comment>
<evidence type="ECO:0000313" key="13">
    <source>
        <dbReference type="EMBL" id="TCS37633.1"/>
    </source>
</evidence>
<dbReference type="InterPro" id="IPR015422">
    <property type="entry name" value="PyrdxlP-dep_Trfase_small"/>
</dbReference>
<dbReference type="InterPro" id="IPR015424">
    <property type="entry name" value="PyrdxlP-dep_Trfase"/>
</dbReference>
<evidence type="ECO:0000256" key="2">
    <source>
        <dbReference type="ARBA" id="ARBA00005011"/>
    </source>
</evidence>
<dbReference type="PANTHER" id="PTHR42885">
    <property type="entry name" value="HISTIDINOL-PHOSPHATE AMINOTRANSFERASE-RELATED"/>
    <property type="match status" value="1"/>
</dbReference>
<keyword evidence="14" id="KW-1185">Reference proteome</keyword>
<dbReference type="EMBL" id="SLZR01000019">
    <property type="protein sequence ID" value="TCS37633.1"/>
    <property type="molecule type" value="Genomic_DNA"/>
</dbReference>
<accession>A0A4R3HY88</accession>